<accession>A0A538SYN6</accession>
<organism evidence="2 3">
    <name type="scientific">Eiseniibacteriota bacterium</name>
    <dbReference type="NCBI Taxonomy" id="2212470"/>
    <lineage>
        <taxon>Bacteria</taxon>
        <taxon>Candidatus Eiseniibacteriota</taxon>
    </lineage>
</organism>
<dbReference type="AlphaFoldDB" id="A0A538SYN6"/>
<dbReference type="EMBL" id="VBOS01000168">
    <property type="protein sequence ID" value="TMQ56490.1"/>
    <property type="molecule type" value="Genomic_DNA"/>
</dbReference>
<evidence type="ECO:0008006" key="4">
    <source>
        <dbReference type="Google" id="ProtNLM"/>
    </source>
</evidence>
<gene>
    <name evidence="2" type="ORF">E6K72_05110</name>
</gene>
<feature type="non-terminal residue" evidence="2">
    <location>
        <position position="199"/>
    </location>
</feature>
<proteinExistence type="predicted"/>
<evidence type="ECO:0000256" key="1">
    <source>
        <dbReference type="SAM" id="SignalP"/>
    </source>
</evidence>
<feature type="chain" id="PRO_5021844158" description="Alpha/beta hydrolase" evidence="1">
    <location>
        <begin position="38"/>
        <end position="199"/>
    </location>
</feature>
<reference evidence="2 3" key="1">
    <citation type="journal article" date="2019" name="Nat. Microbiol.">
        <title>Mediterranean grassland soil C-N compound turnover is dependent on rainfall and depth, and is mediated by genomically divergent microorganisms.</title>
        <authorList>
            <person name="Diamond S."/>
            <person name="Andeer P.F."/>
            <person name="Li Z."/>
            <person name="Crits-Christoph A."/>
            <person name="Burstein D."/>
            <person name="Anantharaman K."/>
            <person name="Lane K.R."/>
            <person name="Thomas B.C."/>
            <person name="Pan C."/>
            <person name="Northen T.R."/>
            <person name="Banfield J.F."/>
        </authorList>
    </citation>
    <scope>NUCLEOTIDE SEQUENCE [LARGE SCALE GENOMIC DNA]</scope>
    <source>
        <strain evidence="2">WS_2</strain>
    </source>
</reference>
<protein>
    <recommendedName>
        <fullName evidence="4">Alpha/beta hydrolase</fullName>
    </recommendedName>
</protein>
<evidence type="ECO:0000313" key="2">
    <source>
        <dbReference type="EMBL" id="TMQ56490.1"/>
    </source>
</evidence>
<dbReference type="GO" id="GO:0017171">
    <property type="term" value="F:serine hydrolase activity"/>
    <property type="evidence" value="ECO:0007669"/>
    <property type="project" value="TreeGrafter"/>
</dbReference>
<sequence length="199" mass="21430">MIGIEGRAWRPLAALAQALAIAMAAALACASPEVATAAPNTPHGRYANMNGIRMYYVVRGEGPVLVLLHGGGGSGEQFGRQVPAFEKHFLIALMNLLGVKRFDVMGWSDGGDTGLDLAIHHPDRLRRLVTFGANFSPSGLNPADVAWNDTATFAAFGAGMREGWTRLSPQPDHYEAAMTKILVMWRTLPRFTAAELKSI</sequence>
<dbReference type="PROSITE" id="PS51257">
    <property type="entry name" value="PROKAR_LIPOPROTEIN"/>
    <property type="match status" value="1"/>
</dbReference>
<evidence type="ECO:0000313" key="3">
    <source>
        <dbReference type="Proteomes" id="UP000317716"/>
    </source>
</evidence>
<comment type="caution">
    <text evidence="2">The sequence shown here is derived from an EMBL/GenBank/DDBJ whole genome shotgun (WGS) entry which is preliminary data.</text>
</comment>
<feature type="signal peptide" evidence="1">
    <location>
        <begin position="1"/>
        <end position="37"/>
    </location>
</feature>
<name>A0A538SYN6_UNCEI</name>
<keyword evidence="1" id="KW-0732">Signal</keyword>
<dbReference type="PANTHER" id="PTHR46331:SF2">
    <property type="entry name" value="VALACYCLOVIR HYDROLASE"/>
    <property type="match status" value="1"/>
</dbReference>
<dbReference type="Proteomes" id="UP000317716">
    <property type="component" value="Unassembled WGS sequence"/>
</dbReference>
<dbReference type="PANTHER" id="PTHR46331">
    <property type="entry name" value="VALACYCLOVIR HYDROLASE"/>
    <property type="match status" value="1"/>
</dbReference>
<dbReference type="Gene3D" id="3.40.50.1820">
    <property type="entry name" value="alpha/beta hydrolase"/>
    <property type="match status" value="2"/>
</dbReference>
<dbReference type="InterPro" id="IPR029058">
    <property type="entry name" value="AB_hydrolase_fold"/>
</dbReference>
<dbReference type="SUPFAM" id="SSF53474">
    <property type="entry name" value="alpha/beta-Hydrolases"/>
    <property type="match status" value="1"/>
</dbReference>